<dbReference type="RefSeq" id="WP_238394281.1">
    <property type="nucleotide sequence ID" value="NZ_JBHTKN010000001.1"/>
</dbReference>
<dbReference type="Proteomes" id="UP001597033">
    <property type="component" value="Unassembled WGS sequence"/>
</dbReference>
<dbReference type="InterPro" id="IPR029044">
    <property type="entry name" value="Nucleotide-diphossugar_trans"/>
</dbReference>
<accession>A0ABW3LTE0</accession>
<keyword evidence="3" id="KW-1185">Reference proteome</keyword>
<keyword evidence="2" id="KW-0328">Glycosyltransferase</keyword>
<proteinExistence type="predicted"/>
<evidence type="ECO:0000313" key="3">
    <source>
        <dbReference type="Proteomes" id="UP001597033"/>
    </source>
</evidence>
<dbReference type="EC" id="2.4.-.-" evidence="2"/>
<keyword evidence="2" id="KW-0808">Transferase</keyword>
<reference evidence="3" key="1">
    <citation type="journal article" date="2019" name="Int. J. Syst. Evol. Microbiol.">
        <title>The Global Catalogue of Microorganisms (GCM) 10K type strain sequencing project: providing services to taxonomists for standard genome sequencing and annotation.</title>
        <authorList>
            <consortium name="The Broad Institute Genomics Platform"/>
            <consortium name="The Broad Institute Genome Sequencing Center for Infectious Disease"/>
            <person name="Wu L."/>
            <person name="Ma J."/>
        </authorList>
    </citation>
    <scope>NUCLEOTIDE SEQUENCE [LARGE SCALE GENOMIC DNA]</scope>
    <source>
        <strain evidence="3">CCUG 55854</strain>
    </source>
</reference>
<evidence type="ECO:0000313" key="2">
    <source>
        <dbReference type="EMBL" id="MFD1040897.1"/>
    </source>
</evidence>
<dbReference type="PANTHER" id="PTHR43179:SF7">
    <property type="entry name" value="RHAMNOSYLTRANSFERASE WBBL"/>
    <property type="match status" value="1"/>
</dbReference>
<organism evidence="2 3">
    <name type="scientific">Pseudoxanthomonas kaohsiungensis</name>
    <dbReference type="NCBI Taxonomy" id="283923"/>
    <lineage>
        <taxon>Bacteria</taxon>
        <taxon>Pseudomonadati</taxon>
        <taxon>Pseudomonadota</taxon>
        <taxon>Gammaproteobacteria</taxon>
        <taxon>Lysobacterales</taxon>
        <taxon>Lysobacteraceae</taxon>
        <taxon>Pseudoxanthomonas</taxon>
    </lineage>
</organism>
<dbReference type="Pfam" id="PF00535">
    <property type="entry name" value="Glycos_transf_2"/>
    <property type="match status" value="1"/>
</dbReference>
<protein>
    <submittedName>
        <fullName evidence="2">Glycosyltransferase family 2 protein</fullName>
        <ecNumber evidence="2">2.4.-.-</ecNumber>
    </submittedName>
</protein>
<dbReference type="PANTHER" id="PTHR43179">
    <property type="entry name" value="RHAMNOSYLTRANSFERASE WBBL"/>
    <property type="match status" value="1"/>
</dbReference>
<gene>
    <name evidence="2" type="ORF">ACFQ2N_00850</name>
</gene>
<feature type="domain" description="Glycosyltransferase 2-like" evidence="1">
    <location>
        <begin position="59"/>
        <end position="179"/>
    </location>
</feature>
<evidence type="ECO:0000259" key="1">
    <source>
        <dbReference type="Pfam" id="PF00535"/>
    </source>
</evidence>
<dbReference type="InterPro" id="IPR001173">
    <property type="entry name" value="Glyco_trans_2-like"/>
</dbReference>
<comment type="caution">
    <text evidence="2">The sequence shown here is derived from an EMBL/GenBank/DDBJ whole genome shotgun (WGS) entry which is preliminary data.</text>
</comment>
<dbReference type="CDD" id="cd04186">
    <property type="entry name" value="GT_2_like_c"/>
    <property type="match status" value="1"/>
</dbReference>
<name>A0ABW3LTE0_9GAMM</name>
<dbReference type="GO" id="GO:0016757">
    <property type="term" value="F:glycosyltransferase activity"/>
    <property type="evidence" value="ECO:0007669"/>
    <property type="project" value="UniProtKB-KW"/>
</dbReference>
<dbReference type="SUPFAM" id="SSF53448">
    <property type="entry name" value="Nucleotide-diphospho-sugar transferases"/>
    <property type="match status" value="1"/>
</dbReference>
<dbReference type="Gene3D" id="3.90.550.10">
    <property type="entry name" value="Spore Coat Polysaccharide Biosynthesis Protein SpsA, Chain A"/>
    <property type="match status" value="1"/>
</dbReference>
<sequence>MPFPLRNAWLGLRSDGVVPTLDRAWDFARRRWFAPRPELQLDMSRVPLGLPDEAAPLASIVIPVYNNLACTLDCLRSIAACGDATRFEVIVVDDASGDGTGAALGEVPGLRYLRNPVNSGFIRSCNAGAAQARGEYLVLLNNDTLVQPGWLDALLDTFNRHPDTGLAGACLLYPDGTLQEAGCVIFSDGRAGNYGRLDAALDPRYGCVRDADYCSGAAIALPAALFARLGGFDERYRPAYYEDADLAMRIRQAGLAVRYQPHSRVVHLEGMTSGVSEEGGVKAYQRTNRFKFAERWAAELQWFPAWGTPRDLAVKRGERVLLVLPAADPDGLERLDALRRIGGAGRATSVLVERGQFPPAVTRRLEGDGVEVWQGSWSAFPRGWVRRHGARFDGVEVADERRLARYRLWFARYAPAVPVHAGGNA</sequence>
<dbReference type="EMBL" id="JBHTKN010000001">
    <property type="protein sequence ID" value="MFD1040897.1"/>
    <property type="molecule type" value="Genomic_DNA"/>
</dbReference>